<feature type="region of interest" description="Disordered" evidence="1">
    <location>
        <begin position="476"/>
        <end position="506"/>
    </location>
</feature>
<dbReference type="Gene3D" id="3.40.390.10">
    <property type="entry name" value="Collagenase (Catalytic Domain)"/>
    <property type="match status" value="1"/>
</dbReference>
<feature type="domain" description="DUF5117" evidence="3">
    <location>
        <begin position="111"/>
        <end position="282"/>
    </location>
</feature>
<dbReference type="InterPro" id="IPR032534">
    <property type="entry name" value="EcxA_zinc-bd"/>
</dbReference>
<feature type="compositionally biased region" description="Basic and acidic residues" evidence="1">
    <location>
        <begin position="478"/>
        <end position="506"/>
    </location>
</feature>
<dbReference type="RefSeq" id="WP_171474136.1">
    <property type="nucleotide sequence ID" value="NZ_CP053452.2"/>
</dbReference>
<dbReference type="InterPro" id="IPR033413">
    <property type="entry name" value="DUF5117"/>
</dbReference>
<dbReference type="InterPro" id="IPR034032">
    <property type="entry name" value="Zn_MMP-like_bac"/>
</dbReference>
<proteinExistence type="predicted"/>
<dbReference type="AlphaFoldDB" id="A0A6M5Z067"/>
<dbReference type="Pfam" id="PF16313">
    <property type="entry name" value="DUF4953"/>
    <property type="match status" value="1"/>
</dbReference>
<evidence type="ECO:0000313" key="4">
    <source>
        <dbReference type="EMBL" id="QJW99106.1"/>
    </source>
</evidence>
<dbReference type="PANTHER" id="PTHR38478:SF1">
    <property type="entry name" value="ZINC DEPENDENT METALLOPROTEASE DOMAIN LIPOPROTEIN"/>
    <property type="match status" value="1"/>
</dbReference>
<dbReference type="InterPro" id="IPR024079">
    <property type="entry name" value="MetalloPept_cat_dom_sf"/>
</dbReference>
<sequence>MKRPLRLALGLVAVAVVGHLTSVPSRGQPPDGGEFPFPGEFRRPDPMLVEFQSISKGAKTHEGLFKLYHKDDKVYAELLPHHMGKQLLCPIAVARGAGMGGSTLNFDDQWVVYFKRAGDKVHLVRRNVHHKANAGTPTALAVDITYTDSVLLSLRIAGLNQMTQGVLINLNDIFMSDFGELGIGRFDSSRSVWHKVKAFPKNLELQIQATYAGGRANDGVIDDRGTTVVVHYGLVELPSGGYQPRVADDRVGHFITAVKDFSSTSKDTTFVRYVNRWRLEPSEPAGTGRLSVPKRSIKFYIEKTVPHEFRAAVQEGILEWNKAFEKIGFRNAIEVVQQRDDEEFDPEDMNYNTFRWITTDNAFAIGPSRANPLTGEILDADILFDADFIRYWKQERKLQGADGKSLEAVSPLQALDAGLGLDHDLLNRTAGWAEPPRARNPEAARLAAIRQGVCDCRGCLKMELGMAAMSLADVAAGTDKDPKDKGPKDKDAKDKGAKDKDKEKDKALDEMINQAIKWVVMHEVGHTLGLRHNFKGSTMLTSAQLHDKAVTGTKGLTGSVMDYLPVNLAPKGVKQGDYFPTCLGPYDYWAIEYAYKPLSSNEAEELKKIAARGASTPGLDYGTDEDTVLTADPLINRFDLGDDVLAFARSRMLTTEDLLKTMATRAVEDGEGHQRVRVAFGLLLSQYGNGAYLMSKYVGGEHAYRDHRNDPSGRDPLVPVDPAKQREALKFLQEHVFSDKPFEYPPELLRKLAVDRWTHWGADFAATDFPLYDRVLGIQRLALNQLLNPRALQRVQVNALKAEKGAKPVTVAEVFRSTTDAVWADLPAGKKDKEHPSSIVRRNLQREHLKKLSGLVLGEKSVASGIWFSSEMFETRSAAVPPDARSLARYHLREIGKRIDAALAARPADADETTVAHLEECKERIAKVLSASMQAND</sequence>
<evidence type="ECO:0000313" key="5">
    <source>
        <dbReference type="Proteomes" id="UP000503447"/>
    </source>
</evidence>
<reference evidence="5" key="1">
    <citation type="submission" date="2020-05" db="EMBL/GenBank/DDBJ databases">
        <title>Frigoriglobus tundricola gen. nov., sp. nov., a psychrotolerant cellulolytic planctomycete of the family Gemmataceae with two divergent copies of 16S rRNA gene.</title>
        <authorList>
            <person name="Kulichevskaya I.S."/>
            <person name="Ivanova A.A."/>
            <person name="Naumoff D.G."/>
            <person name="Beletsky A.V."/>
            <person name="Rijpstra W.I.C."/>
            <person name="Sinninghe Damste J.S."/>
            <person name="Mardanov A.V."/>
            <person name="Ravin N.V."/>
            <person name="Dedysh S.N."/>
        </authorList>
    </citation>
    <scope>NUCLEOTIDE SEQUENCE [LARGE SCALE GENOMIC DNA]</scope>
    <source>
        <strain evidence="5">PL17</strain>
    </source>
</reference>
<dbReference type="CDD" id="cd04276">
    <property type="entry name" value="ZnMc_MMP_like_2"/>
    <property type="match status" value="1"/>
</dbReference>
<accession>A0A6M5Z067</accession>
<evidence type="ECO:0008006" key="6">
    <source>
        <dbReference type="Google" id="ProtNLM"/>
    </source>
</evidence>
<dbReference type="SUPFAM" id="SSF55486">
    <property type="entry name" value="Metalloproteases ('zincins'), catalytic domain"/>
    <property type="match status" value="1"/>
</dbReference>
<gene>
    <name evidence="4" type="ORF">FTUN_6704</name>
</gene>
<dbReference type="GO" id="GO:0008237">
    <property type="term" value="F:metallopeptidase activity"/>
    <property type="evidence" value="ECO:0007669"/>
    <property type="project" value="InterPro"/>
</dbReference>
<dbReference type="PANTHER" id="PTHR38478">
    <property type="entry name" value="PEPTIDASE M1A AND M12B"/>
    <property type="match status" value="1"/>
</dbReference>
<dbReference type="KEGG" id="ftj:FTUN_6704"/>
<dbReference type="Proteomes" id="UP000503447">
    <property type="component" value="Chromosome"/>
</dbReference>
<dbReference type="EMBL" id="CP053452">
    <property type="protein sequence ID" value="QJW99106.1"/>
    <property type="molecule type" value="Genomic_DNA"/>
</dbReference>
<evidence type="ECO:0000259" key="2">
    <source>
        <dbReference type="Pfam" id="PF16313"/>
    </source>
</evidence>
<name>A0A6M5Z067_9BACT</name>
<feature type="domain" description="EcxA zinc-binding" evidence="2">
    <location>
        <begin position="505"/>
        <end position="827"/>
    </location>
</feature>
<protein>
    <recommendedName>
        <fullName evidence="6">EcxA zinc-binding domain-containing protein</fullName>
    </recommendedName>
</protein>
<evidence type="ECO:0000259" key="3">
    <source>
        <dbReference type="Pfam" id="PF17148"/>
    </source>
</evidence>
<evidence type="ECO:0000256" key="1">
    <source>
        <dbReference type="SAM" id="MobiDB-lite"/>
    </source>
</evidence>
<dbReference type="Pfam" id="PF17148">
    <property type="entry name" value="DUF5117"/>
    <property type="match status" value="1"/>
</dbReference>
<organism evidence="4 5">
    <name type="scientific">Frigoriglobus tundricola</name>
    <dbReference type="NCBI Taxonomy" id="2774151"/>
    <lineage>
        <taxon>Bacteria</taxon>
        <taxon>Pseudomonadati</taxon>
        <taxon>Planctomycetota</taxon>
        <taxon>Planctomycetia</taxon>
        <taxon>Gemmatales</taxon>
        <taxon>Gemmataceae</taxon>
        <taxon>Frigoriglobus</taxon>
    </lineage>
</organism>
<keyword evidence="5" id="KW-1185">Reference proteome</keyword>